<dbReference type="KEGG" id="kna:B0W47_14525"/>
<feature type="signal peptide" evidence="1">
    <location>
        <begin position="1"/>
        <end position="22"/>
    </location>
</feature>
<sequence length="149" mass="15774">MNAMRCLCAGLGLLAMLRPACGAPVVAGPSPAERRIIDRQISRIADPATRRAVQGQDMAWQMTTFLCENAARAVLVRMGSQPHRFFLQDAGPGSQVVASAALVSGRGQFLRAGNGIEWVGFTWACHLDPATGHVVRLDVTPTGPVQAGP</sequence>
<accession>A0A9N7H310</accession>
<feature type="chain" id="PRO_5040403854" description="DUF930 domain-containing protein" evidence="1">
    <location>
        <begin position="23"/>
        <end position="149"/>
    </location>
</feature>
<dbReference type="RefSeq" id="WP_078527004.1">
    <property type="nucleotide sequence ID" value="NZ_CP019875.1"/>
</dbReference>
<dbReference type="OrthoDB" id="26727at2"/>
<reference evidence="2" key="2">
    <citation type="submission" date="2017-02" db="EMBL/GenBank/DDBJ databases">
        <authorList>
            <person name="Zhang H."/>
        </authorList>
    </citation>
    <scope>NUCLEOTIDE SEQUENCE</scope>
    <source>
        <strain evidence="2">RZS01</strain>
    </source>
</reference>
<evidence type="ECO:0000313" key="4">
    <source>
        <dbReference type="Proteomes" id="UP000189683"/>
    </source>
</evidence>
<evidence type="ECO:0000313" key="2">
    <source>
        <dbReference type="EMBL" id="AQU88470.1"/>
    </source>
</evidence>
<dbReference type="AlphaFoldDB" id="A0A9N7H310"/>
<organism evidence="2 4">
    <name type="scientific">Komagataeibacter nataicola</name>
    <dbReference type="NCBI Taxonomy" id="265960"/>
    <lineage>
        <taxon>Bacteria</taxon>
        <taxon>Pseudomonadati</taxon>
        <taxon>Pseudomonadota</taxon>
        <taxon>Alphaproteobacteria</taxon>
        <taxon>Acetobacterales</taxon>
        <taxon>Acetobacteraceae</taxon>
        <taxon>Komagataeibacter</taxon>
    </lineage>
</organism>
<evidence type="ECO:0000256" key="1">
    <source>
        <dbReference type="SAM" id="SignalP"/>
    </source>
</evidence>
<proteinExistence type="predicted"/>
<dbReference type="EMBL" id="NIRT01000005">
    <property type="protein sequence ID" value="PYD67167.1"/>
    <property type="molecule type" value="Genomic_DNA"/>
</dbReference>
<dbReference type="Proteomes" id="UP000189683">
    <property type="component" value="Chromosome"/>
</dbReference>
<evidence type="ECO:0000313" key="5">
    <source>
        <dbReference type="Proteomes" id="UP000247512"/>
    </source>
</evidence>
<keyword evidence="1" id="KW-0732">Signal</keyword>
<protein>
    <recommendedName>
        <fullName evidence="6">DUF930 domain-containing protein</fullName>
    </recommendedName>
</protein>
<name>A0A9N7H310_9PROT</name>
<dbReference type="EMBL" id="CP019875">
    <property type="protein sequence ID" value="AQU88470.1"/>
    <property type="molecule type" value="Genomic_DNA"/>
</dbReference>
<dbReference type="Proteomes" id="UP000247512">
    <property type="component" value="Unassembled WGS sequence"/>
</dbReference>
<evidence type="ECO:0000313" key="3">
    <source>
        <dbReference type="EMBL" id="PYD67167.1"/>
    </source>
</evidence>
<gene>
    <name evidence="2" type="ORF">B0W47_14525</name>
    <name evidence="3" type="ORF">CDI09_04330</name>
</gene>
<reference evidence="3 5" key="3">
    <citation type="submission" date="2017-06" db="EMBL/GenBank/DDBJ databases">
        <title>A draft genome sequence of Komagataeibacter nataicola LMG 1536.</title>
        <authorList>
            <person name="Skraban J."/>
            <person name="Cleenwerck I."/>
            <person name="Vandamme P."/>
            <person name="Trcek J."/>
        </authorList>
    </citation>
    <scope>NUCLEOTIDE SEQUENCE [LARGE SCALE GENOMIC DNA]</scope>
    <source>
        <strain evidence="3 5">LMG 1536</strain>
    </source>
</reference>
<keyword evidence="5" id="KW-1185">Reference proteome</keyword>
<reference evidence="4" key="1">
    <citation type="submission" date="2017-02" db="EMBL/GenBank/DDBJ databases">
        <title>zhang.</title>
        <authorList>
            <person name="Zhang H."/>
        </authorList>
    </citation>
    <scope>NUCLEOTIDE SEQUENCE [LARGE SCALE GENOMIC DNA]</scope>
    <source>
        <strain evidence="4">RZS01</strain>
    </source>
</reference>
<evidence type="ECO:0008006" key="6">
    <source>
        <dbReference type="Google" id="ProtNLM"/>
    </source>
</evidence>